<accession>A0A813T5E0</accession>
<sequence length="703" mass="80883">MVNNRRYKNNLLFVTVVIFIFIYIIYIIKRPFPNENTLKLIDPSSSWTKCRHVTIKELDEWFDSGEWDGIPKIIHQSWKNETLRERQKQWSQTWCNQYTNWRYHLWTDDENDLFVRTKFPWFYPTFQQLSPAILKVDSVRYLYMLYYGGLYIDLDYKSIRRADHLFNNKSVILSLINYSFNSTHSVPNSWMASQPHHPLWTYILYRIMILWSRATDQERNEYWGGRAEFFTGPNTLFDGLMFYIHSNLQTDQSLDQLFGNNQNQTSDSILEVANITFLGPRLMNAYDWMNGIGRDVCSAERPTFNENICKEIVKPIYGITYWSHSYGHGHENDANYLRTICLHCNRRLCALHVVNHGAILLEEANERSEQLNEVAEHISVYLQQIQTKHNDAIEDLSQRLTKDVREPLERMQVQKSANYQVLQVMRQALNGIREEIKQLQWTSRESSNQFSSFNIQNTTVIKSKKTKSDDQHSYESNSSKMDVQNHAPIYSLTNQPSSGQPSPVVYIDPKQNLFSNMAYLPSAICLHCNRRLCALHVVNHAAILLEEANELSEQLSEVAEHISVYLQQIQARHNDAIQDVDIWRQRIYDIKEENASTIRTQLNDGGGAVTCWDCLEDVSTKEAELGVCGGAVNSGDSLTDCSIKEAHLDLGGGAVNCWDCLEDVSTKEAELGVCGGAVNSGDSLKDCSIKEAHLDLGGGFVGC</sequence>
<dbReference type="PANTHER" id="PTHR32385">
    <property type="entry name" value="MANNOSYL PHOSPHORYLINOSITOL CERAMIDE SYNTHASE"/>
    <property type="match status" value="1"/>
</dbReference>
<evidence type="ECO:0000256" key="3">
    <source>
        <dbReference type="SAM" id="Phobius"/>
    </source>
</evidence>
<evidence type="ECO:0000256" key="2">
    <source>
        <dbReference type="SAM" id="MobiDB-lite"/>
    </source>
</evidence>
<dbReference type="InterPro" id="IPR029044">
    <property type="entry name" value="Nucleotide-diphossugar_trans"/>
</dbReference>
<dbReference type="AlphaFoldDB" id="A0A813T5E0"/>
<organism evidence="4 5">
    <name type="scientific">Adineta steineri</name>
    <dbReference type="NCBI Taxonomy" id="433720"/>
    <lineage>
        <taxon>Eukaryota</taxon>
        <taxon>Metazoa</taxon>
        <taxon>Spiralia</taxon>
        <taxon>Gnathifera</taxon>
        <taxon>Rotifera</taxon>
        <taxon>Eurotatoria</taxon>
        <taxon>Bdelloidea</taxon>
        <taxon>Adinetida</taxon>
        <taxon>Adinetidae</taxon>
        <taxon>Adineta</taxon>
    </lineage>
</organism>
<feature type="region of interest" description="Disordered" evidence="2">
    <location>
        <begin position="461"/>
        <end position="480"/>
    </location>
</feature>
<evidence type="ECO:0000313" key="5">
    <source>
        <dbReference type="Proteomes" id="UP000663845"/>
    </source>
</evidence>
<dbReference type="SUPFAM" id="SSF53448">
    <property type="entry name" value="Nucleotide-diphospho-sugar transferases"/>
    <property type="match status" value="1"/>
</dbReference>
<dbReference type="GO" id="GO:0016020">
    <property type="term" value="C:membrane"/>
    <property type="evidence" value="ECO:0007669"/>
    <property type="project" value="GOC"/>
</dbReference>
<comment type="caution">
    <text evidence="4">The sequence shown here is derived from an EMBL/GenBank/DDBJ whole genome shotgun (WGS) entry which is preliminary data.</text>
</comment>
<dbReference type="Proteomes" id="UP000663845">
    <property type="component" value="Unassembled WGS sequence"/>
</dbReference>
<keyword evidence="1" id="KW-0808">Transferase</keyword>
<dbReference type="InterPro" id="IPR007577">
    <property type="entry name" value="GlycoTrfase_DXD_sugar-bd_CS"/>
</dbReference>
<dbReference type="GO" id="GO:0000030">
    <property type="term" value="F:mannosyltransferase activity"/>
    <property type="evidence" value="ECO:0007669"/>
    <property type="project" value="TreeGrafter"/>
</dbReference>
<protein>
    <submittedName>
        <fullName evidence="4">Uncharacterized protein</fullName>
    </submittedName>
</protein>
<dbReference type="GO" id="GO:0051999">
    <property type="term" value="P:mannosyl-inositol phosphorylceramide biosynthetic process"/>
    <property type="evidence" value="ECO:0007669"/>
    <property type="project" value="TreeGrafter"/>
</dbReference>
<name>A0A813T5E0_9BILA</name>
<dbReference type="Pfam" id="PF04488">
    <property type="entry name" value="Gly_transf_sug"/>
    <property type="match status" value="1"/>
</dbReference>
<evidence type="ECO:0000313" key="4">
    <source>
        <dbReference type="EMBL" id="CAF0803650.1"/>
    </source>
</evidence>
<feature type="transmembrane region" description="Helical" evidence="3">
    <location>
        <begin position="12"/>
        <end position="28"/>
    </location>
</feature>
<dbReference type="Gene3D" id="3.90.550.20">
    <property type="match status" value="1"/>
</dbReference>
<gene>
    <name evidence="4" type="ORF">JYZ213_LOCUS5392</name>
</gene>
<keyword evidence="3" id="KW-0472">Membrane</keyword>
<keyword evidence="3" id="KW-0812">Transmembrane</keyword>
<dbReference type="EMBL" id="CAJNOG010000032">
    <property type="protein sequence ID" value="CAF0803650.1"/>
    <property type="molecule type" value="Genomic_DNA"/>
</dbReference>
<evidence type="ECO:0000256" key="1">
    <source>
        <dbReference type="ARBA" id="ARBA00022679"/>
    </source>
</evidence>
<dbReference type="InterPro" id="IPR051706">
    <property type="entry name" value="Glycosyltransferase_domain"/>
</dbReference>
<keyword evidence="3" id="KW-1133">Transmembrane helix</keyword>
<reference evidence="4" key="1">
    <citation type="submission" date="2021-02" db="EMBL/GenBank/DDBJ databases">
        <authorList>
            <person name="Nowell W R."/>
        </authorList>
    </citation>
    <scope>NUCLEOTIDE SEQUENCE</scope>
</reference>
<dbReference type="PANTHER" id="PTHR32385:SF23">
    <property type="entry name" value="NUCLEOTIDE-DIPHOSPHO-SUGAR TRANSFERASE"/>
    <property type="match status" value="1"/>
</dbReference>
<proteinExistence type="predicted"/>